<keyword evidence="1 11" id="KW-1003">Cell membrane</keyword>
<feature type="domain" description="Glycosyl transferase family 51" evidence="13">
    <location>
        <begin position="76"/>
        <end position="240"/>
    </location>
</feature>
<keyword evidence="7 11" id="KW-0573">Peptidoglycan synthesis</keyword>
<dbReference type="GO" id="GO:0008955">
    <property type="term" value="F:peptidoglycan glycosyltransferase activity"/>
    <property type="evidence" value="ECO:0007669"/>
    <property type="project" value="UniProtKB-UniRule"/>
</dbReference>
<keyword evidence="6 11" id="KW-0133">Cell shape</keyword>
<evidence type="ECO:0000259" key="13">
    <source>
        <dbReference type="Pfam" id="PF00912"/>
    </source>
</evidence>
<evidence type="ECO:0000256" key="9">
    <source>
        <dbReference type="ARBA" id="ARBA00023136"/>
    </source>
</evidence>
<comment type="pathway">
    <text evidence="11">Cell wall biogenesis; peptidoglycan biosynthesis.</text>
</comment>
<evidence type="ECO:0000313" key="14">
    <source>
        <dbReference type="EMBL" id="PPE72123.1"/>
    </source>
</evidence>
<comment type="subcellular location">
    <subcellularLocation>
        <location evidence="11">Cell inner membrane</location>
        <topology evidence="11">Single-pass membrane protein</topology>
    </subcellularLocation>
</comment>
<dbReference type="PANTHER" id="PTHR30400:SF0">
    <property type="entry name" value="BIOSYNTHETIC PEPTIDOGLYCAN TRANSGLYCOSYLASE"/>
    <property type="match status" value="1"/>
</dbReference>
<keyword evidence="2 11" id="KW-0997">Cell inner membrane</keyword>
<reference evidence="14 15" key="1">
    <citation type="submission" date="2018-02" db="EMBL/GenBank/DDBJ databases">
        <title>Genome sequencing of Solimonas sp. HR-BB.</title>
        <authorList>
            <person name="Lee Y."/>
            <person name="Jeon C.O."/>
        </authorList>
    </citation>
    <scope>NUCLEOTIDE SEQUENCE [LARGE SCALE GENOMIC DNA]</scope>
    <source>
        <strain evidence="14 15">HR-BB</strain>
    </source>
</reference>
<dbReference type="GO" id="GO:0009274">
    <property type="term" value="C:peptidoglycan-based cell wall"/>
    <property type="evidence" value="ECO:0007669"/>
    <property type="project" value="InterPro"/>
</dbReference>
<keyword evidence="5 11" id="KW-0812">Transmembrane</keyword>
<evidence type="ECO:0000256" key="5">
    <source>
        <dbReference type="ARBA" id="ARBA00022692"/>
    </source>
</evidence>
<dbReference type="GO" id="GO:0016763">
    <property type="term" value="F:pentosyltransferase activity"/>
    <property type="evidence" value="ECO:0007669"/>
    <property type="project" value="InterPro"/>
</dbReference>
<name>A0A2S5TAU2_9GAMM</name>
<evidence type="ECO:0000256" key="4">
    <source>
        <dbReference type="ARBA" id="ARBA00022679"/>
    </source>
</evidence>
<keyword evidence="10 11" id="KW-0961">Cell wall biogenesis/degradation</keyword>
<evidence type="ECO:0000256" key="10">
    <source>
        <dbReference type="ARBA" id="ARBA00023316"/>
    </source>
</evidence>
<dbReference type="AlphaFoldDB" id="A0A2S5TAU2"/>
<dbReference type="OrthoDB" id="9766909at2"/>
<dbReference type="PANTHER" id="PTHR30400">
    <property type="entry name" value="MONOFUNCTIONAL BIOSYNTHETIC PEPTIDOGLYCAN TRANSGLYCOSYLASE"/>
    <property type="match status" value="1"/>
</dbReference>
<feature type="compositionally biased region" description="Pro residues" evidence="12">
    <location>
        <begin position="249"/>
        <end position="259"/>
    </location>
</feature>
<dbReference type="GO" id="GO:0071555">
    <property type="term" value="P:cell wall organization"/>
    <property type="evidence" value="ECO:0007669"/>
    <property type="project" value="UniProtKB-KW"/>
</dbReference>
<dbReference type="EMBL" id="PSNW01000015">
    <property type="protein sequence ID" value="PPE72123.1"/>
    <property type="molecule type" value="Genomic_DNA"/>
</dbReference>
<dbReference type="NCBIfam" id="TIGR02070">
    <property type="entry name" value="mono_pep_trsgly"/>
    <property type="match status" value="1"/>
</dbReference>
<comment type="similarity">
    <text evidence="11">Belongs to the glycosyltransferase 51 family.</text>
</comment>
<evidence type="ECO:0000256" key="11">
    <source>
        <dbReference type="HAMAP-Rule" id="MF_00766"/>
    </source>
</evidence>
<feature type="region of interest" description="Disordered" evidence="12">
    <location>
        <begin position="1"/>
        <end position="23"/>
    </location>
</feature>
<evidence type="ECO:0000256" key="3">
    <source>
        <dbReference type="ARBA" id="ARBA00022676"/>
    </source>
</evidence>
<evidence type="ECO:0000256" key="2">
    <source>
        <dbReference type="ARBA" id="ARBA00022519"/>
    </source>
</evidence>
<dbReference type="Gene3D" id="1.10.3810.10">
    <property type="entry name" value="Biosynthetic peptidoglycan transglycosylase-like"/>
    <property type="match status" value="1"/>
</dbReference>
<evidence type="ECO:0000256" key="8">
    <source>
        <dbReference type="ARBA" id="ARBA00022989"/>
    </source>
</evidence>
<dbReference type="GO" id="GO:0008360">
    <property type="term" value="P:regulation of cell shape"/>
    <property type="evidence" value="ECO:0007669"/>
    <property type="project" value="UniProtKB-KW"/>
</dbReference>
<accession>A0A2S5TAU2</accession>
<feature type="compositionally biased region" description="Low complexity" evidence="12">
    <location>
        <begin position="273"/>
        <end position="328"/>
    </location>
</feature>
<dbReference type="InterPro" id="IPR011812">
    <property type="entry name" value="Pep_trsgly"/>
</dbReference>
<organism evidence="14 15">
    <name type="scientific">Solimonas fluminis</name>
    <dbReference type="NCBI Taxonomy" id="2086571"/>
    <lineage>
        <taxon>Bacteria</taxon>
        <taxon>Pseudomonadati</taxon>
        <taxon>Pseudomonadota</taxon>
        <taxon>Gammaproteobacteria</taxon>
        <taxon>Nevskiales</taxon>
        <taxon>Nevskiaceae</taxon>
        <taxon>Solimonas</taxon>
    </lineage>
</organism>
<gene>
    <name evidence="11" type="primary">mtgA</name>
    <name evidence="14" type="ORF">C3942_19680</name>
</gene>
<keyword evidence="3 11" id="KW-0328">Glycosyltransferase</keyword>
<protein>
    <recommendedName>
        <fullName evidence="11">Biosynthetic peptidoglycan transglycosylase</fullName>
        <ecNumber evidence="11">2.4.99.28</ecNumber>
    </recommendedName>
    <alternativeName>
        <fullName evidence="11">Glycan polymerase</fullName>
    </alternativeName>
    <alternativeName>
        <fullName evidence="11">Peptidoglycan glycosyltransferase MtgA</fullName>
        <shortName evidence="11">PGT</shortName>
    </alternativeName>
</protein>
<keyword evidence="9 11" id="KW-0472">Membrane</keyword>
<dbReference type="InterPro" id="IPR001264">
    <property type="entry name" value="Glyco_trans_51"/>
</dbReference>
<comment type="caution">
    <text evidence="14">The sequence shown here is derived from an EMBL/GenBank/DDBJ whole genome shotgun (WGS) entry which is preliminary data.</text>
</comment>
<dbReference type="Pfam" id="PF00912">
    <property type="entry name" value="Transgly"/>
    <property type="match status" value="1"/>
</dbReference>
<keyword evidence="4 11" id="KW-0808">Transferase</keyword>
<dbReference type="Proteomes" id="UP000238220">
    <property type="component" value="Unassembled WGS sequence"/>
</dbReference>
<keyword evidence="15" id="KW-1185">Reference proteome</keyword>
<comment type="function">
    <text evidence="11">Peptidoglycan polymerase that catalyzes glycan chain elongation from lipid-linked precursors.</text>
</comment>
<evidence type="ECO:0000256" key="12">
    <source>
        <dbReference type="SAM" id="MobiDB-lite"/>
    </source>
</evidence>
<comment type="catalytic activity">
    <reaction evidence="11">
        <text>[GlcNAc-(1-&gt;4)-Mur2Ac(oyl-L-Ala-gamma-D-Glu-L-Lys-D-Ala-D-Ala)](n)-di-trans,octa-cis-undecaprenyl diphosphate + beta-D-GlcNAc-(1-&gt;4)-Mur2Ac(oyl-L-Ala-gamma-D-Glu-L-Lys-D-Ala-D-Ala)-di-trans,octa-cis-undecaprenyl diphosphate = [GlcNAc-(1-&gt;4)-Mur2Ac(oyl-L-Ala-gamma-D-Glu-L-Lys-D-Ala-D-Ala)](n+1)-di-trans,octa-cis-undecaprenyl diphosphate + di-trans,octa-cis-undecaprenyl diphosphate + H(+)</text>
        <dbReference type="Rhea" id="RHEA:23708"/>
        <dbReference type="Rhea" id="RHEA-COMP:9602"/>
        <dbReference type="Rhea" id="RHEA-COMP:9603"/>
        <dbReference type="ChEBI" id="CHEBI:15378"/>
        <dbReference type="ChEBI" id="CHEBI:58405"/>
        <dbReference type="ChEBI" id="CHEBI:60033"/>
        <dbReference type="ChEBI" id="CHEBI:78435"/>
        <dbReference type="EC" id="2.4.99.28"/>
    </reaction>
</comment>
<proteinExistence type="inferred from homology"/>
<dbReference type="EC" id="2.4.99.28" evidence="11"/>
<evidence type="ECO:0000256" key="7">
    <source>
        <dbReference type="ARBA" id="ARBA00022984"/>
    </source>
</evidence>
<feature type="transmembrane region" description="Helical" evidence="11">
    <location>
        <begin position="38"/>
        <end position="60"/>
    </location>
</feature>
<evidence type="ECO:0000313" key="15">
    <source>
        <dbReference type="Proteomes" id="UP000238220"/>
    </source>
</evidence>
<evidence type="ECO:0000256" key="1">
    <source>
        <dbReference type="ARBA" id="ARBA00022475"/>
    </source>
</evidence>
<dbReference type="SUPFAM" id="SSF53955">
    <property type="entry name" value="Lysozyme-like"/>
    <property type="match status" value="1"/>
</dbReference>
<evidence type="ECO:0000256" key="6">
    <source>
        <dbReference type="ARBA" id="ARBA00022960"/>
    </source>
</evidence>
<dbReference type="GO" id="GO:0009252">
    <property type="term" value="P:peptidoglycan biosynthetic process"/>
    <property type="evidence" value="ECO:0007669"/>
    <property type="project" value="UniProtKB-UniRule"/>
</dbReference>
<sequence length="328" mass="35539">MDRKEPSLDSADNPPLRAQRGAPVVAARPRRKSGLRRWFWRLLLVLVLFVPVTLLLMRWLPVPITAFMLQSSQWPLQHDWVPASQIADVARKAVVASEDQKFWDHNGFDLEAIDKARKHNKRGKKIRGASTISQQTAKNLYLWPGGGYFRKGVEAGITVLMELMWPKERILEVYLNIAEFGPGIYGVEAASQAYFRKPAAKLTANEAARLAAVLPSPRRWSAKAPGAYVQKRVRWIMGQMGYGARVAEPEPPPPLPGEPMEPETGGLFGGSDAAPAADVPAATDAPVEPAPAEGEAPVPVEAPVESAPVPAEAPVEAAPPAAEPAAAP</sequence>
<feature type="region of interest" description="Disordered" evidence="12">
    <location>
        <begin position="246"/>
        <end position="328"/>
    </location>
</feature>
<dbReference type="UniPathway" id="UPA00219"/>
<dbReference type="GO" id="GO:0005886">
    <property type="term" value="C:plasma membrane"/>
    <property type="evidence" value="ECO:0007669"/>
    <property type="project" value="UniProtKB-SubCell"/>
</dbReference>
<keyword evidence="8 11" id="KW-1133">Transmembrane helix</keyword>
<dbReference type="InterPro" id="IPR036950">
    <property type="entry name" value="PBP_transglycosylase"/>
</dbReference>
<dbReference type="InterPro" id="IPR023346">
    <property type="entry name" value="Lysozyme-like_dom_sf"/>
</dbReference>
<dbReference type="HAMAP" id="MF_00766">
    <property type="entry name" value="PGT_MtgA"/>
    <property type="match status" value="1"/>
</dbReference>